<sequence>MRLLSDTFLLSLALWLGPGVLASPLLREQLDLPDLSQYVPHGSLSGKQLHLGDSASRAIIVGDIHGMYDSLQRLLREVHYNPTKDTLLHVGDISTRGPQYHSVLTFLSSHNISGVRGNNDQAVIEWRAWIEWITRLEKGAGRRWLESLESRWAADRQEPGFEMEVEEWTERQKHKCKKQHRRWWKTIPEGWQLFTDQYNVARALVPKHYEYLRSLPVVLHLPSEHTFIVHGGLLPYDPTRRETSSRQPLARVPHGSSIPALRKSQERAILHDIKHNTDPWVVMNIRSVLNNNTISRSKEEGTPWADIWNRAMGRCGGYGAHDLSRGSDLPCLPSTVVYGHTASRGLDISRWTVGLDTGCVYGRQLTAMVIQTPHQHKASTADDEDEDFPETPASIPFGDSGRARLVSVPCPSQEGEDFMTAQRVLTM</sequence>
<evidence type="ECO:0000313" key="2">
    <source>
        <dbReference type="Proteomes" id="UP000814033"/>
    </source>
</evidence>
<protein>
    <submittedName>
        <fullName evidence="1">Metallo-dependent phosphatase</fullName>
    </submittedName>
</protein>
<dbReference type="EMBL" id="MU275935">
    <property type="protein sequence ID" value="KAI0046075.1"/>
    <property type="molecule type" value="Genomic_DNA"/>
</dbReference>
<accession>A0ACB8RQ53</accession>
<reference evidence="1" key="1">
    <citation type="submission" date="2021-02" db="EMBL/GenBank/DDBJ databases">
        <authorList>
            <consortium name="DOE Joint Genome Institute"/>
            <person name="Ahrendt S."/>
            <person name="Looney B.P."/>
            <person name="Miyauchi S."/>
            <person name="Morin E."/>
            <person name="Drula E."/>
            <person name="Courty P.E."/>
            <person name="Chicoki N."/>
            <person name="Fauchery L."/>
            <person name="Kohler A."/>
            <person name="Kuo A."/>
            <person name="Labutti K."/>
            <person name="Pangilinan J."/>
            <person name="Lipzen A."/>
            <person name="Riley R."/>
            <person name="Andreopoulos W."/>
            <person name="He G."/>
            <person name="Johnson J."/>
            <person name="Barry K.W."/>
            <person name="Grigoriev I.V."/>
            <person name="Nagy L."/>
            <person name="Hibbett D."/>
            <person name="Henrissat B."/>
            <person name="Matheny P.B."/>
            <person name="Labbe J."/>
            <person name="Martin F."/>
        </authorList>
    </citation>
    <scope>NUCLEOTIDE SEQUENCE</scope>
    <source>
        <strain evidence="1">FP105234-sp</strain>
    </source>
</reference>
<name>A0ACB8RQ53_9AGAM</name>
<comment type="caution">
    <text evidence="1">The sequence shown here is derived from an EMBL/GenBank/DDBJ whole genome shotgun (WGS) entry which is preliminary data.</text>
</comment>
<dbReference type="Proteomes" id="UP000814033">
    <property type="component" value="Unassembled WGS sequence"/>
</dbReference>
<organism evidence="1 2">
    <name type="scientific">Auriscalpium vulgare</name>
    <dbReference type="NCBI Taxonomy" id="40419"/>
    <lineage>
        <taxon>Eukaryota</taxon>
        <taxon>Fungi</taxon>
        <taxon>Dikarya</taxon>
        <taxon>Basidiomycota</taxon>
        <taxon>Agaricomycotina</taxon>
        <taxon>Agaricomycetes</taxon>
        <taxon>Russulales</taxon>
        <taxon>Auriscalpiaceae</taxon>
        <taxon>Auriscalpium</taxon>
    </lineage>
</organism>
<keyword evidence="2" id="KW-1185">Reference proteome</keyword>
<evidence type="ECO:0000313" key="1">
    <source>
        <dbReference type="EMBL" id="KAI0046075.1"/>
    </source>
</evidence>
<proteinExistence type="predicted"/>
<gene>
    <name evidence="1" type="ORF">FA95DRAFT_1560510</name>
</gene>
<reference evidence="1" key="2">
    <citation type="journal article" date="2022" name="New Phytol.">
        <title>Evolutionary transition to the ectomycorrhizal habit in the genomes of a hyperdiverse lineage of mushroom-forming fungi.</title>
        <authorList>
            <person name="Looney B."/>
            <person name="Miyauchi S."/>
            <person name="Morin E."/>
            <person name="Drula E."/>
            <person name="Courty P.E."/>
            <person name="Kohler A."/>
            <person name="Kuo A."/>
            <person name="LaButti K."/>
            <person name="Pangilinan J."/>
            <person name="Lipzen A."/>
            <person name="Riley R."/>
            <person name="Andreopoulos W."/>
            <person name="He G."/>
            <person name="Johnson J."/>
            <person name="Nolan M."/>
            <person name="Tritt A."/>
            <person name="Barry K.W."/>
            <person name="Grigoriev I.V."/>
            <person name="Nagy L.G."/>
            <person name="Hibbett D."/>
            <person name="Henrissat B."/>
            <person name="Matheny P.B."/>
            <person name="Labbe J."/>
            <person name="Martin F.M."/>
        </authorList>
    </citation>
    <scope>NUCLEOTIDE SEQUENCE</scope>
    <source>
        <strain evidence="1">FP105234-sp</strain>
    </source>
</reference>